<evidence type="ECO:0000313" key="1">
    <source>
        <dbReference type="EMBL" id="KDA04472.1"/>
    </source>
</evidence>
<dbReference type="AlphaFoldDB" id="A0A059GCD8"/>
<dbReference type="STRING" id="1280953.HOC_01275"/>
<comment type="caution">
    <text evidence="1">The sequence shown here is derived from an EMBL/GenBank/DDBJ whole genome shotgun (WGS) entry which is preliminary data.</text>
</comment>
<accession>A0A059GCD8</accession>
<dbReference type="OrthoDB" id="117988at2"/>
<sequence length="142" mass="15889">MTFTSDTEIERIARGLVDRTLPKAEWTHAGHFAAALWLVRADFEAAQRDMPGMIRAYNESVGGINSDTEGYHETITQASLRAARLSLTKAAADTPLHFVLKDLMAGEFGKPDWLLTYWSKPVLFSVAARREWVAPDLQPLPF</sequence>
<name>A0A059GCD8_9PROT</name>
<dbReference type="eggNOG" id="ENOG5032RQY">
    <property type="taxonomic scope" value="Bacteria"/>
</dbReference>
<keyword evidence="2" id="KW-1185">Reference proteome</keyword>
<dbReference type="EMBL" id="ARYL01000001">
    <property type="protein sequence ID" value="KDA04472.1"/>
    <property type="molecule type" value="Genomic_DNA"/>
</dbReference>
<reference evidence="1 2" key="1">
    <citation type="journal article" date="2014" name="Antonie Van Leeuwenhoek">
        <title>Hyphomonas beringensis sp. nov. and Hyphomonas chukchiensis sp. nov., isolated from surface seawater of the Bering Sea and Chukchi Sea.</title>
        <authorList>
            <person name="Li C."/>
            <person name="Lai Q."/>
            <person name="Li G."/>
            <person name="Dong C."/>
            <person name="Wang J."/>
            <person name="Liao Y."/>
            <person name="Shao Z."/>
        </authorList>
    </citation>
    <scope>NUCLEOTIDE SEQUENCE [LARGE SCALE GENOMIC DNA]</scope>
    <source>
        <strain evidence="1 2">SCH89</strain>
    </source>
</reference>
<evidence type="ECO:0000313" key="2">
    <source>
        <dbReference type="Proteomes" id="UP000024942"/>
    </source>
</evidence>
<dbReference type="PATRIC" id="fig|1280953.3.peg.256"/>
<protein>
    <submittedName>
        <fullName evidence="1">Uncharacterized protein</fullName>
    </submittedName>
</protein>
<dbReference type="RefSeq" id="WP_035534987.1">
    <property type="nucleotide sequence ID" value="NZ_ARYL01000001.1"/>
</dbReference>
<proteinExistence type="predicted"/>
<organism evidence="1 2">
    <name type="scientific">Hyphomonas oceanitis SCH89</name>
    <dbReference type="NCBI Taxonomy" id="1280953"/>
    <lineage>
        <taxon>Bacteria</taxon>
        <taxon>Pseudomonadati</taxon>
        <taxon>Pseudomonadota</taxon>
        <taxon>Alphaproteobacteria</taxon>
        <taxon>Hyphomonadales</taxon>
        <taxon>Hyphomonadaceae</taxon>
        <taxon>Hyphomonas</taxon>
    </lineage>
</organism>
<dbReference type="Proteomes" id="UP000024942">
    <property type="component" value="Unassembled WGS sequence"/>
</dbReference>
<gene>
    <name evidence="1" type="ORF">HOC_01275</name>
</gene>